<dbReference type="AlphaFoldDB" id="A0A6J7QPI4"/>
<accession>A0A6J7QPI4</accession>
<organism evidence="2">
    <name type="scientific">freshwater metagenome</name>
    <dbReference type="NCBI Taxonomy" id="449393"/>
    <lineage>
        <taxon>unclassified sequences</taxon>
        <taxon>metagenomes</taxon>
        <taxon>ecological metagenomes</taxon>
    </lineage>
</organism>
<evidence type="ECO:0000313" key="2">
    <source>
        <dbReference type="EMBL" id="CAB5018509.1"/>
    </source>
</evidence>
<dbReference type="EMBL" id="CAFBRU010000045">
    <property type="protein sequence ID" value="CAB5111421.1"/>
    <property type="molecule type" value="Genomic_DNA"/>
</dbReference>
<protein>
    <submittedName>
        <fullName evidence="2">Unannotated protein</fullName>
    </submittedName>
</protein>
<evidence type="ECO:0000256" key="1">
    <source>
        <dbReference type="SAM" id="MobiDB-lite"/>
    </source>
</evidence>
<name>A0A6J7QPI4_9ZZZZ</name>
<reference evidence="2" key="1">
    <citation type="submission" date="2020-05" db="EMBL/GenBank/DDBJ databases">
        <authorList>
            <person name="Chiriac C."/>
            <person name="Salcher M."/>
            <person name="Ghai R."/>
            <person name="Kavagutti S V."/>
        </authorList>
    </citation>
    <scope>NUCLEOTIDE SEQUENCE</scope>
</reference>
<evidence type="ECO:0000313" key="3">
    <source>
        <dbReference type="EMBL" id="CAB5111421.1"/>
    </source>
</evidence>
<proteinExistence type="predicted"/>
<feature type="region of interest" description="Disordered" evidence="1">
    <location>
        <begin position="18"/>
        <end position="45"/>
    </location>
</feature>
<gene>
    <name evidence="2" type="ORF">UFOPK4125_00304</name>
    <name evidence="3" type="ORF">UFOPK4420_00511</name>
</gene>
<dbReference type="EMBL" id="CAFBPR010000035">
    <property type="protein sequence ID" value="CAB5018509.1"/>
    <property type="molecule type" value="Genomic_DNA"/>
</dbReference>
<sequence length="45" mass="4920">MPTWSGCGEHIEDALAGIPNEQRCPGHPKSKNGSGFFTKMFGKRN</sequence>